<organism evidence="1">
    <name type="scientific">Rhizophora mucronata</name>
    <name type="common">Asiatic mangrove</name>
    <dbReference type="NCBI Taxonomy" id="61149"/>
    <lineage>
        <taxon>Eukaryota</taxon>
        <taxon>Viridiplantae</taxon>
        <taxon>Streptophyta</taxon>
        <taxon>Embryophyta</taxon>
        <taxon>Tracheophyta</taxon>
        <taxon>Spermatophyta</taxon>
        <taxon>Magnoliopsida</taxon>
        <taxon>eudicotyledons</taxon>
        <taxon>Gunneridae</taxon>
        <taxon>Pentapetalae</taxon>
        <taxon>rosids</taxon>
        <taxon>fabids</taxon>
        <taxon>Malpighiales</taxon>
        <taxon>Rhizophoraceae</taxon>
        <taxon>Rhizophora</taxon>
    </lineage>
</organism>
<accession>A0A2P2QM68</accession>
<dbReference type="AlphaFoldDB" id="A0A2P2QM68"/>
<proteinExistence type="predicted"/>
<sequence>MQLNLYLGVGNHKSILLHLVENLVLSLRYGFTVLKQK</sequence>
<dbReference type="EMBL" id="GGEC01087589">
    <property type="protein sequence ID" value="MBX68073.1"/>
    <property type="molecule type" value="Transcribed_RNA"/>
</dbReference>
<name>A0A2P2QM68_RHIMU</name>
<protein>
    <submittedName>
        <fullName evidence="1">Uncharacterized protein</fullName>
    </submittedName>
</protein>
<evidence type="ECO:0000313" key="1">
    <source>
        <dbReference type="EMBL" id="MBX68073.1"/>
    </source>
</evidence>
<reference evidence="1" key="1">
    <citation type="submission" date="2018-02" db="EMBL/GenBank/DDBJ databases">
        <title>Rhizophora mucronata_Transcriptome.</title>
        <authorList>
            <person name="Meera S.P."/>
            <person name="Sreeshan A."/>
            <person name="Augustine A."/>
        </authorList>
    </citation>
    <scope>NUCLEOTIDE SEQUENCE</scope>
    <source>
        <tissue evidence="1">Leaf</tissue>
    </source>
</reference>